<protein>
    <submittedName>
        <fullName evidence="1">Uncharacterized protein</fullName>
    </submittedName>
</protein>
<dbReference type="RefSeq" id="WP_148309159.1">
    <property type="nucleotide sequence ID" value="NZ_CP009122.1"/>
</dbReference>
<evidence type="ECO:0000313" key="2">
    <source>
        <dbReference type="Proteomes" id="UP000030907"/>
    </source>
</evidence>
<sequence>MVDHALREQLTLILMNDALEANSRDWVEATYHLLDVAGTIIIEAANRTGLDDREQVRLAAQYLIGQVDANSGGVQ</sequence>
<dbReference type="AlphaFoldDB" id="A0A0A7PIT3"/>
<keyword evidence="2" id="KW-1185">Reference proteome</keyword>
<dbReference type="KEGG" id="sphk:SKP52_15770"/>
<reference evidence="1 2" key="1">
    <citation type="journal article" date="2015" name="Int. J. Syst. Evol. Microbiol.">
        <title>Description of Sphingopyxis fribergensis sp. nov. - a soil bacterium with the ability to degrade styrene and phenylacetic acid.</title>
        <authorList>
            <person name="Oelschlagel M."/>
            <person name="Ruckert C."/>
            <person name="Kalinowski J."/>
            <person name="Schmidt G."/>
            <person name="Schlomann M."/>
            <person name="Tischler D."/>
        </authorList>
    </citation>
    <scope>NUCLEOTIDE SEQUENCE [LARGE SCALE GENOMIC DNA]</scope>
    <source>
        <strain evidence="1 2">Kp5.2</strain>
    </source>
</reference>
<evidence type="ECO:0000313" key="1">
    <source>
        <dbReference type="EMBL" id="AJA10031.1"/>
    </source>
</evidence>
<organism evidence="1 2">
    <name type="scientific">Sphingopyxis fribergensis</name>
    <dbReference type="NCBI Taxonomy" id="1515612"/>
    <lineage>
        <taxon>Bacteria</taxon>
        <taxon>Pseudomonadati</taxon>
        <taxon>Pseudomonadota</taxon>
        <taxon>Alphaproteobacteria</taxon>
        <taxon>Sphingomonadales</taxon>
        <taxon>Sphingomonadaceae</taxon>
        <taxon>Sphingopyxis</taxon>
    </lineage>
</organism>
<dbReference type="STRING" id="1515612.SKP52_15770"/>
<dbReference type="HOGENOM" id="CLU_2669156_0_0_5"/>
<name>A0A0A7PIT3_9SPHN</name>
<proteinExistence type="predicted"/>
<dbReference type="EMBL" id="CP009122">
    <property type="protein sequence ID" value="AJA10031.1"/>
    <property type="molecule type" value="Genomic_DNA"/>
</dbReference>
<accession>A0A0A7PIT3</accession>
<gene>
    <name evidence="1" type="ORF">SKP52_15770</name>
</gene>
<dbReference type="Proteomes" id="UP000030907">
    <property type="component" value="Chromosome"/>
</dbReference>